<keyword evidence="2" id="KW-1185">Reference proteome</keyword>
<organism evidence="1 2">
    <name type="scientific">Champsocephalus gunnari</name>
    <name type="common">Mackerel icefish</name>
    <dbReference type="NCBI Taxonomy" id="52237"/>
    <lineage>
        <taxon>Eukaryota</taxon>
        <taxon>Metazoa</taxon>
        <taxon>Chordata</taxon>
        <taxon>Craniata</taxon>
        <taxon>Vertebrata</taxon>
        <taxon>Euteleostomi</taxon>
        <taxon>Actinopterygii</taxon>
        <taxon>Neopterygii</taxon>
        <taxon>Teleostei</taxon>
        <taxon>Neoteleostei</taxon>
        <taxon>Acanthomorphata</taxon>
        <taxon>Eupercaria</taxon>
        <taxon>Perciformes</taxon>
        <taxon>Notothenioidei</taxon>
        <taxon>Channichthyidae</taxon>
        <taxon>Champsocephalus</taxon>
    </lineage>
</organism>
<comment type="caution">
    <text evidence="1">The sequence shown here is derived from an EMBL/GenBank/DDBJ whole genome shotgun (WGS) entry which is preliminary data.</text>
</comment>
<evidence type="ECO:0000313" key="1">
    <source>
        <dbReference type="EMBL" id="KAK5893378.1"/>
    </source>
</evidence>
<evidence type="ECO:0000313" key="2">
    <source>
        <dbReference type="Proteomes" id="UP001331515"/>
    </source>
</evidence>
<accession>A0AAN8GWC9</accession>
<dbReference type="Proteomes" id="UP001331515">
    <property type="component" value="Unassembled WGS sequence"/>
</dbReference>
<protein>
    <submittedName>
        <fullName evidence="1">Uncharacterized protein</fullName>
    </submittedName>
</protein>
<proteinExistence type="predicted"/>
<sequence length="75" mass="8540">MGTTFSARPPQWELVRSLLTTKRPGRTLGQCVCVWWPPRRTQLHDTQRDFTVGRVALLEMLGLLLTAVEGNFNSQ</sequence>
<dbReference type="EMBL" id="JAURVH010001535">
    <property type="protein sequence ID" value="KAK5893378.1"/>
    <property type="molecule type" value="Genomic_DNA"/>
</dbReference>
<dbReference type="AlphaFoldDB" id="A0AAN8GWC9"/>
<gene>
    <name evidence="1" type="ORF">CgunFtcFv8_006254</name>
</gene>
<name>A0AAN8GWC9_CHAGU</name>
<reference evidence="1 2" key="1">
    <citation type="journal article" date="2023" name="Mol. Biol. Evol.">
        <title>Genomics of Secondarily Temperate Adaptation in the Only Non-Antarctic Icefish.</title>
        <authorList>
            <person name="Rivera-Colon A.G."/>
            <person name="Rayamajhi N."/>
            <person name="Minhas B.F."/>
            <person name="Madrigal G."/>
            <person name="Bilyk K.T."/>
            <person name="Yoon V."/>
            <person name="Hune M."/>
            <person name="Gregory S."/>
            <person name="Cheng C.H.C."/>
            <person name="Catchen J.M."/>
        </authorList>
    </citation>
    <scope>NUCLEOTIDE SEQUENCE [LARGE SCALE GENOMIC DNA]</scope>
    <source>
        <tissue evidence="1">White muscle</tissue>
    </source>
</reference>